<accession>A0A2N3UAN7</accession>
<evidence type="ECO:0000256" key="8">
    <source>
        <dbReference type="ARBA" id="ARBA00023303"/>
    </source>
</evidence>
<dbReference type="OrthoDB" id="9815830at2"/>
<keyword evidence="11" id="KW-0479">Metal-binding</keyword>
<dbReference type="Proteomes" id="UP000233782">
    <property type="component" value="Unassembled WGS sequence"/>
</dbReference>
<organism evidence="12 13">
    <name type="scientific">Pontibacter ramchanderi</name>
    <dbReference type="NCBI Taxonomy" id="1179743"/>
    <lineage>
        <taxon>Bacteria</taxon>
        <taxon>Pseudomonadati</taxon>
        <taxon>Bacteroidota</taxon>
        <taxon>Cytophagia</taxon>
        <taxon>Cytophagales</taxon>
        <taxon>Hymenobacteraceae</taxon>
        <taxon>Pontibacter</taxon>
    </lineage>
</organism>
<sequence>MKILLAIGAGSFIGGTCRYLLSQFIQARSTIPFPFATLTINIIGCLLIGLVFGLGAKGGITPEWRLFLATGILGGFTTFSAFSYETVHMLQNGQMSSAMAYVLASVLLGLLATFLGFWLAKLV</sequence>
<dbReference type="PANTHER" id="PTHR28259:SF1">
    <property type="entry name" value="FLUORIDE EXPORT PROTEIN 1-RELATED"/>
    <property type="match status" value="1"/>
</dbReference>
<dbReference type="HAMAP" id="MF_00454">
    <property type="entry name" value="FluC"/>
    <property type="match status" value="1"/>
</dbReference>
<feature type="binding site" evidence="11">
    <location>
        <position position="74"/>
    </location>
    <ligand>
        <name>Na(+)</name>
        <dbReference type="ChEBI" id="CHEBI:29101"/>
        <note>structural</note>
    </ligand>
</feature>
<dbReference type="RefSeq" id="WP_101443826.1">
    <property type="nucleotide sequence ID" value="NZ_PJMU01000002.1"/>
</dbReference>
<evidence type="ECO:0000256" key="7">
    <source>
        <dbReference type="ARBA" id="ARBA00023136"/>
    </source>
</evidence>
<evidence type="ECO:0000256" key="3">
    <source>
        <dbReference type="ARBA" id="ARBA00022519"/>
    </source>
</evidence>
<keyword evidence="11" id="KW-0915">Sodium</keyword>
<evidence type="ECO:0000256" key="11">
    <source>
        <dbReference type="HAMAP-Rule" id="MF_00454"/>
    </source>
</evidence>
<keyword evidence="2 11" id="KW-1003">Cell membrane</keyword>
<feature type="binding site" evidence="11">
    <location>
        <position position="77"/>
    </location>
    <ligand>
        <name>Na(+)</name>
        <dbReference type="ChEBI" id="CHEBI:29101"/>
        <note>structural</note>
    </ligand>
</feature>
<evidence type="ECO:0000256" key="2">
    <source>
        <dbReference type="ARBA" id="ARBA00022475"/>
    </source>
</evidence>
<comment type="similarity">
    <text evidence="9 11">Belongs to the fluoride channel Fluc/FEX (TC 1.A.43) family.</text>
</comment>
<dbReference type="EMBL" id="PJMU01000002">
    <property type="protein sequence ID" value="PKV66439.1"/>
    <property type="molecule type" value="Genomic_DNA"/>
</dbReference>
<evidence type="ECO:0000256" key="10">
    <source>
        <dbReference type="ARBA" id="ARBA00035585"/>
    </source>
</evidence>
<dbReference type="NCBIfam" id="TIGR00494">
    <property type="entry name" value="crcB"/>
    <property type="match status" value="1"/>
</dbReference>
<dbReference type="Pfam" id="PF02537">
    <property type="entry name" value="CRCB"/>
    <property type="match status" value="1"/>
</dbReference>
<gene>
    <name evidence="11" type="primary">fluC</name>
    <name evidence="11" type="synonym">crcB</name>
    <name evidence="12" type="ORF">BD749_1567</name>
</gene>
<evidence type="ECO:0000256" key="4">
    <source>
        <dbReference type="ARBA" id="ARBA00022692"/>
    </source>
</evidence>
<comment type="caution">
    <text evidence="12">The sequence shown here is derived from an EMBL/GenBank/DDBJ whole genome shotgun (WGS) entry which is preliminary data.</text>
</comment>
<protein>
    <recommendedName>
        <fullName evidence="11">Fluoride-specific ion channel FluC</fullName>
    </recommendedName>
</protein>
<evidence type="ECO:0000313" key="12">
    <source>
        <dbReference type="EMBL" id="PKV66439.1"/>
    </source>
</evidence>
<reference evidence="12 13" key="1">
    <citation type="submission" date="2017-12" db="EMBL/GenBank/DDBJ databases">
        <title>Genomic Encyclopedia of Type Strains, Phase III (KMG-III): the genomes of soil and plant-associated and newly described type strains.</title>
        <authorList>
            <person name="Whitman W."/>
        </authorList>
    </citation>
    <scope>NUCLEOTIDE SEQUENCE [LARGE SCALE GENOMIC DNA]</scope>
    <source>
        <strain evidence="12 13">LP43</strain>
    </source>
</reference>
<keyword evidence="6 11" id="KW-0406">Ion transport</keyword>
<dbReference type="GO" id="GO:0046872">
    <property type="term" value="F:metal ion binding"/>
    <property type="evidence" value="ECO:0007669"/>
    <property type="project" value="UniProtKB-KW"/>
</dbReference>
<comment type="activity regulation">
    <text evidence="11">Na(+) is not transported, but it plays an essential structural role and its presence is essential for fluoride channel function.</text>
</comment>
<dbReference type="InterPro" id="IPR003691">
    <property type="entry name" value="FluC"/>
</dbReference>
<comment type="catalytic activity">
    <reaction evidence="10">
        <text>fluoride(in) = fluoride(out)</text>
        <dbReference type="Rhea" id="RHEA:76159"/>
        <dbReference type="ChEBI" id="CHEBI:17051"/>
    </reaction>
    <physiologicalReaction direction="left-to-right" evidence="10">
        <dbReference type="Rhea" id="RHEA:76160"/>
    </physiologicalReaction>
</comment>
<dbReference type="PANTHER" id="PTHR28259">
    <property type="entry name" value="FLUORIDE EXPORT PROTEIN 1-RELATED"/>
    <property type="match status" value="1"/>
</dbReference>
<proteinExistence type="inferred from homology"/>
<evidence type="ECO:0000313" key="13">
    <source>
        <dbReference type="Proteomes" id="UP000233782"/>
    </source>
</evidence>
<keyword evidence="7 11" id="KW-0472">Membrane</keyword>
<keyword evidence="5 11" id="KW-1133">Transmembrane helix</keyword>
<name>A0A2N3UAN7_9BACT</name>
<feature type="transmembrane region" description="Helical" evidence="11">
    <location>
        <begin position="32"/>
        <end position="54"/>
    </location>
</feature>
<keyword evidence="8 11" id="KW-0407">Ion channel</keyword>
<keyword evidence="4 11" id="KW-0812">Transmembrane</keyword>
<evidence type="ECO:0000256" key="6">
    <source>
        <dbReference type="ARBA" id="ARBA00023065"/>
    </source>
</evidence>
<feature type="transmembrane region" description="Helical" evidence="11">
    <location>
        <begin position="99"/>
        <end position="120"/>
    </location>
</feature>
<keyword evidence="13" id="KW-1185">Reference proteome</keyword>
<keyword evidence="3" id="KW-0997">Cell inner membrane</keyword>
<evidence type="ECO:0000256" key="1">
    <source>
        <dbReference type="ARBA" id="ARBA00004651"/>
    </source>
</evidence>
<dbReference type="GO" id="GO:0005886">
    <property type="term" value="C:plasma membrane"/>
    <property type="evidence" value="ECO:0007669"/>
    <property type="project" value="UniProtKB-SubCell"/>
</dbReference>
<dbReference type="GO" id="GO:0062054">
    <property type="term" value="F:fluoride channel activity"/>
    <property type="evidence" value="ECO:0007669"/>
    <property type="project" value="UniProtKB-UniRule"/>
</dbReference>
<evidence type="ECO:0000256" key="5">
    <source>
        <dbReference type="ARBA" id="ARBA00022989"/>
    </source>
</evidence>
<evidence type="ECO:0000256" key="9">
    <source>
        <dbReference type="ARBA" id="ARBA00035120"/>
    </source>
</evidence>
<dbReference type="GO" id="GO:0140114">
    <property type="term" value="P:cellular detoxification of fluoride"/>
    <property type="evidence" value="ECO:0007669"/>
    <property type="project" value="UniProtKB-UniRule"/>
</dbReference>
<comment type="subcellular location">
    <subcellularLocation>
        <location evidence="1 11">Cell membrane</location>
        <topology evidence="1 11">Multi-pass membrane protein</topology>
    </subcellularLocation>
</comment>
<comment type="function">
    <text evidence="11">Fluoride-specific ion channel. Important for reducing fluoride concentration in the cell, thus reducing its toxicity.</text>
</comment>
<keyword evidence="11" id="KW-0813">Transport</keyword>
<dbReference type="AlphaFoldDB" id="A0A2N3UAN7"/>
<feature type="transmembrane region" description="Helical" evidence="11">
    <location>
        <begin position="66"/>
        <end position="84"/>
    </location>
</feature>